<keyword evidence="2" id="KW-1185">Reference proteome</keyword>
<evidence type="ECO:0000313" key="2">
    <source>
        <dbReference type="Proteomes" id="UP000699042"/>
    </source>
</evidence>
<evidence type="ECO:0000313" key="1">
    <source>
        <dbReference type="EMBL" id="KAG7053877.1"/>
    </source>
</evidence>
<dbReference type="AlphaFoldDB" id="A0A9P7RC91"/>
<protein>
    <submittedName>
        <fullName evidence="1">Uncharacterized protein</fullName>
    </submittedName>
</protein>
<dbReference type="Proteomes" id="UP000699042">
    <property type="component" value="Unassembled WGS sequence"/>
</dbReference>
<gene>
    <name evidence="1" type="ORF">JMJ77_000956</name>
</gene>
<comment type="caution">
    <text evidence="1">The sequence shown here is derived from an EMBL/GenBank/DDBJ whole genome shotgun (WGS) entry which is preliminary data.</text>
</comment>
<organism evidence="1 2">
    <name type="scientific">Colletotrichum scovillei</name>
    <dbReference type="NCBI Taxonomy" id="1209932"/>
    <lineage>
        <taxon>Eukaryota</taxon>
        <taxon>Fungi</taxon>
        <taxon>Dikarya</taxon>
        <taxon>Ascomycota</taxon>
        <taxon>Pezizomycotina</taxon>
        <taxon>Sordariomycetes</taxon>
        <taxon>Hypocreomycetidae</taxon>
        <taxon>Glomerellales</taxon>
        <taxon>Glomerellaceae</taxon>
        <taxon>Colletotrichum</taxon>
        <taxon>Colletotrichum acutatum species complex</taxon>
    </lineage>
</organism>
<accession>A0A9P7RC91</accession>
<dbReference type="EMBL" id="JAESDN010000003">
    <property type="protein sequence ID" value="KAG7053877.1"/>
    <property type="molecule type" value="Genomic_DNA"/>
</dbReference>
<name>A0A9P7RC91_9PEZI</name>
<reference evidence="1" key="1">
    <citation type="submission" date="2021-05" db="EMBL/GenBank/DDBJ databases">
        <title>Comparative genomics of three Colletotrichum scovillei strains and genetic complementation revealed genes involved fungal growth and virulence on chili pepper.</title>
        <authorList>
            <person name="Hsieh D.-K."/>
            <person name="Chuang S.-C."/>
            <person name="Chen C.-Y."/>
            <person name="Chao Y.-T."/>
            <person name="Lu M.-Y.J."/>
            <person name="Lee M.-H."/>
            <person name="Shih M.-C."/>
        </authorList>
    </citation>
    <scope>NUCLEOTIDE SEQUENCE</scope>
    <source>
        <strain evidence="1">Coll-153</strain>
    </source>
</reference>
<proteinExistence type="predicted"/>
<sequence>MVLWDGRRQGRWNGLNTFTGFRPALRHEHRFCASLSEPQESIVFRVCGPRHRHHCFEWYQCLK</sequence>